<reference evidence="1" key="1">
    <citation type="submission" date="2024-11" db="EMBL/GenBank/DDBJ databases">
        <title>Identification of new Vibrio campbellii strains harboring the pVA1 plasmid isolated from Penaeus vannamei postlarvae affected by outbreaks of acute hepatopancreatic necrosis disease (AHPND) in Mexico.</title>
        <authorList>
            <person name="Gomez-Gil B."/>
            <person name="Enciso-Ibarra J."/>
        </authorList>
    </citation>
    <scope>NUCLEOTIDE SEQUENCE</scope>
    <source>
        <strain evidence="1">M270204</strain>
    </source>
</reference>
<evidence type="ECO:0000313" key="1">
    <source>
        <dbReference type="EMBL" id="MGI1900992.1"/>
    </source>
</evidence>
<protein>
    <submittedName>
        <fullName evidence="1">Chromosome partitioning protein ParA</fullName>
    </submittedName>
</protein>
<dbReference type="Proteomes" id="UP001354073">
    <property type="component" value="Unassembled WGS sequence"/>
</dbReference>
<organism evidence="1 2">
    <name type="scientific">Vibrio campbellii</name>
    <dbReference type="NCBI Taxonomy" id="680"/>
    <lineage>
        <taxon>Bacteria</taxon>
        <taxon>Pseudomonadati</taxon>
        <taxon>Pseudomonadota</taxon>
        <taxon>Gammaproteobacteria</taxon>
        <taxon>Vibrionales</taxon>
        <taxon>Vibrionaceae</taxon>
        <taxon>Vibrio</taxon>
    </lineage>
</organism>
<sequence>MFDLTKALTTKAKPAPSTTTGVAGCTLFYQSQECLNLVQEVFRFEGWNDPECVKANSGLTKLTEQQSSHIVILELNESRSVV</sequence>
<name>A0ACC7RGU2_9VIBR</name>
<evidence type="ECO:0000313" key="2">
    <source>
        <dbReference type="Proteomes" id="UP001354073"/>
    </source>
</evidence>
<proteinExistence type="predicted"/>
<comment type="caution">
    <text evidence="1">The sequence shown here is derived from an EMBL/GenBank/DDBJ whole genome shotgun (WGS) entry which is preliminary data.</text>
</comment>
<accession>A0ACC7RGU2</accession>
<feature type="non-terminal residue" evidence="1">
    <location>
        <position position="82"/>
    </location>
</feature>
<gene>
    <name evidence="1" type="ORF">REH74_026045</name>
</gene>
<dbReference type="EMBL" id="JAVHXJ020000281">
    <property type="protein sequence ID" value="MGI1900992.1"/>
    <property type="molecule type" value="Genomic_DNA"/>
</dbReference>